<feature type="region of interest" description="Disordered" evidence="1">
    <location>
        <begin position="44"/>
        <end position="98"/>
    </location>
</feature>
<evidence type="ECO:0000256" key="1">
    <source>
        <dbReference type="SAM" id="MobiDB-lite"/>
    </source>
</evidence>
<feature type="compositionally biased region" description="Low complexity" evidence="1">
    <location>
        <begin position="195"/>
        <end position="210"/>
    </location>
</feature>
<proteinExistence type="predicted"/>
<dbReference type="EMBL" id="GBHO01044386">
    <property type="protein sequence ID" value="JAF99217.1"/>
    <property type="molecule type" value="Transcribed_RNA"/>
</dbReference>
<reference evidence="2" key="1">
    <citation type="journal article" date="2014" name="PLoS ONE">
        <title>Transcriptome-Based Identification of ABC Transporters in the Western Tarnished Plant Bug Lygus hesperus.</title>
        <authorList>
            <person name="Hull J.J."/>
            <person name="Chaney K."/>
            <person name="Geib S.M."/>
            <person name="Fabrick J.A."/>
            <person name="Brent C.S."/>
            <person name="Walsh D."/>
            <person name="Lavine L.C."/>
        </authorList>
    </citation>
    <scope>NUCLEOTIDE SEQUENCE</scope>
</reference>
<feature type="non-terminal residue" evidence="2">
    <location>
        <position position="1"/>
    </location>
</feature>
<name>A0A0A9VYE0_LYGHE</name>
<reference evidence="2" key="2">
    <citation type="submission" date="2014-07" db="EMBL/GenBank/DDBJ databases">
        <authorList>
            <person name="Hull J."/>
        </authorList>
    </citation>
    <scope>NUCLEOTIDE SEQUENCE</scope>
</reference>
<feature type="region of interest" description="Disordered" evidence="1">
    <location>
        <begin position="162"/>
        <end position="220"/>
    </location>
</feature>
<sequence>CRSHGHLMGNKICPLLEFLCGKAEDLHHNKMRYSDCIRAYFGTNQRDPTKNSERASRVCTPSPAPHSPLSTEMNTYQSPSPTYASATKSNVNTTSPSQSQLLVRLTDKIDQLALSINGFVAHMIRFMEVHTPTIPTASSSLGSTIAKPCSPSHNVTIQQTIQPLPGGKAPNSKEEAQTKRSMELHTTTIPSFANSMSTLASTPASSSSPSYKISQAIQPD</sequence>
<feature type="compositionally biased region" description="Basic and acidic residues" evidence="1">
    <location>
        <begin position="47"/>
        <end position="56"/>
    </location>
</feature>
<feature type="compositionally biased region" description="Basic and acidic residues" evidence="1">
    <location>
        <begin position="171"/>
        <end position="183"/>
    </location>
</feature>
<feature type="compositionally biased region" description="Polar residues" evidence="1">
    <location>
        <begin position="68"/>
        <end position="98"/>
    </location>
</feature>
<protein>
    <submittedName>
        <fullName evidence="2">Endosialin</fullName>
    </submittedName>
</protein>
<feature type="compositionally biased region" description="Polar residues" evidence="1">
    <location>
        <begin position="211"/>
        <end position="220"/>
    </location>
</feature>
<feature type="non-terminal residue" evidence="2">
    <location>
        <position position="220"/>
    </location>
</feature>
<organism evidence="2">
    <name type="scientific">Lygus hesperus</name>
    <name type="common">Western plant bug</name>
    <dbReference type="NCBI Taxonomy" id="30085"/>
    <lineage>
        <taxon>Eukaryota</taxon>
        <taxon>Metazoa</taxon>
        <taxon>Ecdysozoa</taxon>
        <taxon>Arthropoda</taxon>
        <taxon>Hexapoda</taxon>
        <taxon>Insecta</taxon>
        <taxon>Pterygota</taxon>
        <taxon>Neoptera</taxon>
        <taxon>Paraneoptera</taxon>
        <taxon>Hemiptera</taxon>
        <taxon>Heteroptera</taxon>
        <taxon>Panheteroptera</taxon>
        <taxon>Cimicomorpha</taxon>
        <taxon>Miridae</taxon>
        <taxon>Mirini</taxon>
        <taxon>Lygus</taxon>
    </lineage>
</organism>
<gene>
    <name evidence="2" type="primary">CD248</name>
    <name evidence="2" type="ORF">CM83_102169</name>
</gene>
<accession>A0A0A9VYE0</accession>
<dbReference type="AlphaFoldDB" id="A0A0A9VYE0"/>
<feature type="compositionally biased region" description="Polar residues" evidence="1">
    <location>
        <begin position="184"/>
        <end position="194"/>
    </location>
</feature>
<evidence type="ECO:0000313" key="2">
    <source>
        <dbReference type="EMBL" id="JAF99217.1"/>
    </source>
</evidence>